<evidence type="ECO:0000313" key="1">
    <source>
        <dbReference type="EMBL" id="BAY71455.1"/>
    </source>
</evidence>
<accession>A0A1Z4KR22</accession>
<name>A0A1Z4KR22_ANAVA</name>
<dbReference type="AlphaFoldDB" id="A0A1Z4KR22"/>
<reference evidence="1 2" key="1">
    <citation type="submission" date="2017-06" db="EMBL/GenBank/DDBJ databases">
        <title>Genome sequencing of cyanobaciteial culture collection at National Institute for Environmental Studies (NIES).</title>
        <authorList>
            <person name="Hirose Y."/>
            <person name="Shimura Y."/>
            <person name="Fujisawa T."/>
            <person name="Nakamura Y."/>
            <person name="Kawachi M."/>
        </authorList>
    </citation>
    <scope>NUCLEOTIDE SEQUENCE [LARGE SCALE GENOMIC DNA]</scope>
    <source>
        <strain evidence="1 2">NIES-23</strain>
    </source>
</reference>
<evidence type="ECO:0000313" key="2">
    <source>
        <dbReference type="Proteomes" id="UP000217507"/>
    </source>
</evidence>
<dbReference type="Proteomes" id="UP000217507">
    <property type="component" value="Chromosome"/>
</dbReference>
<sequence>MLREEVGEQCGILYERLRQGLCPSGAIAQEQGDKKIIDNAENP</sequence>
<dbReference type="EMBL" id="AP018216">
    <property type="protein sequence ID" value="BAY71455.1"/>
    <property type="molecule type" value="Genomic_DNA"/>
</dbReference>
<organism evidence="1 2">
    <name type="scientific">Trichormus variabilis NIES-23</name>
    <dbReference type="NCBI Taxonomy" id="1973479"/>
    <lineage>
        <taxon>Bacteria</taxon>
        <taxon>Bacillati</taxon>
        <taxon>Cyanobacteriota</taxon>
        <taxon>Cyanophyceae</taxon>
        <taxon>Nostocales</taxon>
        <taxon>Nostocaceae</taxon>
        <taxon>Trichormus</taxon>
    </lineage>
</organism>
<gene>
    <name evidence="1" type="ORF">NIES23_42730</name>
</gene>
<protein>
    <submittedName>
        <fullName evidence="1">Uncharacterized protein</fullName>
    </submittedName>
</protein>
<proteinExistence type="predicted"/>